<proteinExistence type="predicted"/>
<evidence type="ECO:0000313" key="3">
    <source>
        <dbReference type="EMBL" id="KKU32569.1"/>
    </source>
</evidence>
<reference evidence="3 4" key="1">
    <citation type="journal article" date="2015" name="Nature">
        <title>rRNA introns, odd ribosomes, and small enigmatic genomes across a large radiation of phyla.</title>
        <authorList>
            <person name="Brown C.T."/>
            <person name="Hug L.A."/>
            <person name="Thomas B.C."/>
            <person name="Sharon I."/>
            <person name="Castelle C.J."/>
            <person name="Singh A."/>
            <person name="Wilkins M.J."/>
            <person name="Williams K.H."/>
            <person name="Banfield J.F."/>
        </authorList>
    </citation>
    <scope>NUCLEOTIDE SEQUENCE [LARGE SCALE GENOMIC DNA]</scope>
</reference>
<organism evidence="3 4">
    <name type="scientific">Candidatus Collierbacteria bacterium GW2011_GWA2_46_26</name>
    <dbReference type="NCBI Taxonomy" id="1618381"/>
    <lineage>
        <taxon>Bacteria</taxon>
        <taxon>Candidatus Collieribacteriota</taxon>
    </lineage>
</organism>
<dbReference type="Proteomes" id="UP000034794">
    <property type="component" value="Unassembled WGS sequence"/>
</dbReference>
<gene>
    <name evidence="3" type="ORF">UX47_C0009G0006</name>
</gene>
<accession>A0A0G1PIE2</accession>
<dbReference type="EMBL" id="LCMI01000009">
    <property type="protein sequence ID" value="KKU32569.1"/>
    <property type="molecule type" value="Genomic_DNA"/>
</dbReference>
<feature type="coiled-coil region" evidence="1">
    <location>
        <begin position="327"/>
        <end position="354"/>
    </location>
</feature>
<evidence type="ECO:0000256" key="1">
    <source>
        <dbReference type="SAM" id="Coils"/>
    </source>
</evidence>
<name>A0A0G1PIE2_9BACT</name>
<dbReference type="AlphaFoldDB" id="A0A0G1PIE2"/>
<evidence type="ECO:0000256" key="2">
    <source>
        <dbReference type="SAM" id="MobiDB-lite"/>
    </source>
</evidence>
<feature type="region of interest" description="Disordered" evidence="2">
    <location>
        <begin position="1"/>
        <end position="21"/>
    </location>
</feature>
<evidence type="ECO:0000313" key="4">
    <source>
        <dbReference type="Proteomes" id="UP000034794"/>
    </source>
</evidence>
<feature type="coiled-coil region" evidence="1">
    <location>
        <begin position="112"/>
        <end position="160"/>
    </location>
</feature>
<sequence length="610" mass="67503">MEAQNPPVDKDGNQGGDAPFAAEFTLGVAPEPMAEALTLHPDGFSTAPVITTEQGMGAIANPAEATSAIAAQGQVDINGIKTEAKLSISHADRMGRFQENVGARLQQRETFKADVERSVPQIQKEAAKLEENYKLAEKNLDQARQDLAKVQSEIMQQSGAVFFMEQSLSLGEAKLARQTRVIEDEFSAEKGRLSLDLNNKLSEVSEKYKPEIAEAERLLIEYRSKIEAGQSLDENARKALSVLGLDVTYQAGLVLEGAHKGEELQQKRLENFGERMERDKVAVQQDNKKALEAAEADMVNSLSDAKSSIEKKTAGFGEKIKQGNVRLGELESVRLTAEEKVHQLEERKSEIGRQRDVRMNDSKEVVKVVGELQALIEKDRDMLDRAAEKMSSVELRGAEALKSLNEVADVIALSEFSVVVETAKSMDSLEEATKQWAEEINDEANKKIDGVSERKRVSVDTVTARVLENNEDLELDAEGNFKAKNGATGFEAVDMIEEAYQPVKPEIRAIRDRARNETREVNLDRDRKLDELNRARVSGETRMNQMMEETRSNLAVMSSLVGFLRDEATERFGGVTATENPTEDNGLTAFMKRAGKAVSGMWSRLIGRGR</sequence>
<comment type="caution">
    <text evidence="3">The sequence shown here is derived from an EMBL/GenBank/DDBJ whole genome shotgun (WGS) entry which is preliminary data.</text>
</comment>
<protein>
    <submittedName>
        <fullName evidence="3">Uncharacterized protein</fullName>
    </submittedName>
</protein>
<keyword evidence="1" id="KW-0175">Coiled coil</keyword>